<dbReference type="GO" id="GO:0031490">
    <property type="term" value="F:chromatin DNA binding"/>
    <property type="evidence" value="ECO:0007669"/>
    <property type="project" value="TreeGrafter"/>
</dbReference>
<dbReference type="InterPro" id="IPR019135">
    <property type="entry name" value="Polycomb_protein_VEFS-Box"/>
</dbReference>
<feature type="compositionally biased region" description="Low complexity" evidence="8">
    <location>
        <begin position="824"/>
        <end position="842"/>
    </location>
</feature>
<evidence type="ECO:0000256" key="3">
    <source>
        <dbReference type="ARBA" id="ARBA00022771"/>
    </source>
</evidence>
<evidence type="ECO:0000259" key="9">
    <source>
        <dbReference type="Pfam" id="PF09733"/>
    </source>
</evidence>
<feature type="domain" description="Polycomb protein VEFS-Box" evidence="9">
    <location>
        <begin position="543"/>
        <end position="662"/>
    </location>
</feature>
<dbReference type="OrthoDB" id="166746at2759"/>
<dbReference type="CDD" id="cd21750">
    <property type="entry name" value="ZnB-Zn_SUZ12"/>
    <property type="match status" value="1"/>
</dbReference>
<protein>
    <submittedName>
        <fullName evidence="11">Polycomb protein Su(Z)12</fullName>
    </submittedName>
</protein>
<evidence type="ECO:0000256" key="4">
    <source>
        <dbReference type="ARBA" id="ARBA00022833"/>
    </source>
</evidence>
<dbReference type="GO" id="GO:0035098">
    <property type="term" value="C:ESC/E(Z) complex"/>
    <property type="evidence" value="ECO:0007669"/>
    <property type="project" value="TreeGrafter"/>
</dbReference>
<reference evidence="11" key="1">
    <citation type="submission" date="2015-06" db="EMBL/GenBank/DDBJ databases">
        <authorList>
            <person name="Hoefler B.C."/>
            <person name="Straight P.D."/>
        </authorList>
    </citation>
    <scope>NUCLEOTIDE SEQUENCE</scope>
</reference>
<sequence length="1023" mass="113591">MAPAKKREKDNALAAPAAAISNVANGSVNSVNCGGVSSATAAAASAVTASTATINVDNVKLNGHQQEQELFLQAFEKPTQIYRFLRNRHGTSPIFLNRTLSYMKERMSRNNKKRTTFKVNSILQQITQKAEIDSNKYLNIIYNGLFDKSSCSDQWWNAGESVSVEATLYKITKNKRKDSTSDFQEMMSYSSDVKYNPDHDISRFSTISIPVQSMRPLGDQHTIYKLLFRIKVLPKCDNNSIDDNTENCDPPCKRGKISTKIYGCELIVFEKNICFIPEGDYEAAMQELNSMSIKSFSPKKRTWETLPDNYIPLSLKFDVFNQFPTLKFRLTWSANEVPSSIDAKDLNLYGDLACIKNETNDKIQSNTNEVEMSFNSNVNQTTNIGAHVNHNNNCVKTNGAKSGIVAVSAKVEKIQIVYNFLYSNNTRQQTEYTQEVICPWCGLDCLRLYALLKHLKLCHARFNFTYQPAGNGARIDVTINDSYDGSYAGSPYDLAGPSGCSFARTCGPVRRTTVTNLLVCRPRRQKTCLDEFLVLDEDDLSNQRPYITGHNRLYHHTETCLPVHPKELDIDSEGESDPLWLRQKTIQMIDEFSDVNEGEKELMKLWNLHVMKHGYVGDCQLPLACEMFLDSNGYEIIRKNLYRNFILHMCSLFDYGLVSPETVYKTVQKLQGLLSKYPEGQELMSKQREAQLKYWLDVGIHKQDEQKLKSPQKQTPKPTNISEVLGTADNDVCGTSSASKNTENKPMQPPTKRSATAVKRASLHLQNGNANSTSDKLINGCGSKGVAKKTASQAVDDQEPPANTSANSGSAKTPNDKRERRGEACSNSRRSSTASAAVTLTTNDRDENNERKDAQNLERPHRGGGVSTNSTTTAESRAQTSKRRLSVKDAAQPTCKRSRNSEGHNSGSGSGTGGTTTRTTVQRQSAEGVPITNNSSGKQTNAICTTPANSLTTTLPKRLITRRQSIAGTTNTNHNNNNNATEPTSSKSSAKNTNIISTTTSANVTHHSLRTRLSVPLTKVDKR</sequence>
<dbReference type="PANTHER" id="PTHR22597">
    <property type="entry name" value="POLYCOMB GROUP PROTEIN"/>
    <property type="match status" value="1"/>
</dbReference>
<keyword evidence="7" id="KW-0804">Transcription</keyword>
<dbReference type="GO" id="GO:0006325">
    <property type="term" value="P:chromatin organization"/>
    <property type="evidence" value="ECO:0007669"/>
    <property type="project" value="UniProtKB-KW"/>
</dbReference>
<feature type="compositionally biased region" description="Low complexity" evidence="8">
    <location>
        <begin position="969"/>
        <end position="981"/>
    </location>
</feature>
<proteinExistence type="inferred from homology"/>
<accession>A0A0K8UUC1</accession>
<feature type="region of interest" description="Disordered" evidence="8">
    <location>
        <begin position="789"/>
        <end position="949"/>
    </location>
</feature>
<comment type="similarity">
    <text evidence="1">Belongs to the VEFS (VRN2-EMF2-FIS2-SU(Z)12) family.</text>
</comment>
<dbReference type="PANTHER" id="PTHR22597:SF0">
    <property type="entry name" value="POLYCOMB PROTEIN SUZ12"/>
    <property type="match status" value="1"/>
</dbReference>
<dbReference type="CDD" id="cd21740">
    <property type="entry name" value="C2_II_SUZ12"/>
    <property type="match status" value="1"/>
</dbReference>
<keyword evidence="5" id="KW-0156">Chromatin regulator</keyword>
<organism evidence="11">
    <name type="scientific">Bactrocera latifrons</name>
    <name type="common">Malaysian fruit fly</name>
    <name type="synonym">Chaetodacus latifrons</name>
    <dbReference type="NCBI Taxonomy" id="174628"/>
    <lineage>
        <taxon>Eukaryota</taxon>
        <taxon>Metazoa</taxon>
        <taxon>Ecdysozoa</taxon>
        <taxon>Arthropoda</taxon>
        <taxon>Hexapoda</taxon>
        <taxon>Insecta</taxon>
        <taxon>Pterygota</taxon>
        <taxon>Neoptera</taxon>
        <taxon>Endopterygota</taxon>
        <taxon>Diptera</taxon>
        <taxon>Brachycera</taxon>
        <taxon>Muscomorpha</taxon>
        <taxon>Tephritoidea</taxon>
        <taxon>Tephritidae</taxon>
        <taxon>Bactrocera</taxon>
        <taxon>Bactrocera</taxon>
    </lineage>
</organism>
<feature type="compositionally biased region" description="Low complexity" evidence="8">
    <location>
        <begin position="915"/>
        <end position="925"/>
    </location>
</feature>
<evidence type="ECO:0000256" key="7">
    <source>
        <dbReference type="ARBA" id="ARBA00023163"/>
    </source>
</evidence>
<dbReference type="GO" id="GO:0016586">
    <property type="term" value="C:RSC-type complex"/>
    <property type="evidence" value="ECO:0007669"/>
    <property type="project" value="TreeGrafter"/>
</dbReference>
<evidence type="ECO:0000256" key="8">
    <source>
        <dbReference type="SAM" id="MobiDB-lite"/>
    </source>
</evidence>
<dbReference type="GO" id="GO:0008270">
    <property type="term" value="F:zinc ion binding"/>
    <property type="evidence" value="ECO:0007669"/>
    <property type="project" value="UniProtKB-KW"/>
</dbReference>
<feature type="compositionally biased region" description="Polar residues" evidence="8">
    <location>
        <begin position="709"/>
        <end position="722"/>
    </location>
</feature>
<name>A0A0K8UUC1_BACLA</name>
<feature type="compositionally biased region" description="Basic and acidic residues" evidence="8">
    <location>
        <begin position="814"/>
        <end position="823"/>
    </location>
</feature>
<gene>
    <name evidence="11" type="primary">Su(z)12</name>
    <name evidence="11" type="ORF">c0_g1_i1</name>
</gene>
<keyword evidence="2" id="KW-0479">Metal-binding</keyword>
<dbReference type="CDD" id="cd21551">
    <property type="entry name" value="VEFS-box_SUZ12"/>
    <property type="match status" value="1"/>
</dbReference>
<keyword evidence="3" id="KW-0863">Zinc-finger</keyword>
<feature type="compositionally biased region" description="Polar residues" evidence="8">
    <location>
        <begin position="733"/>
        <end position="745"/>
    </location>
</feature>
<feature type="domain" description="Polycomb protein SUZ12-like zinc finger" evidence="10">
    <location>
        <begin position="415"/>
        <end position="481"/>
    </location>
</feature>
<dbReference type="InterPro" id="IPR057540">
    <property type="entry name" value="Znf_SUZ12"/>
</dbReference>
<feature type="compositionally biased region" description="Polar residues" evidence="8">
    <location>
        <begin position="790"/>
        <end position="813"/>
    </location>
</feature>
<feature type="compositionally biased region" description="Polar residues" evidence="8">
    <location>
        <begin position="931"/>
        <end position="949"/>
    </location>
</feature>
<feature type="compositionally biased region" description="Polar residues" evidence="8">
    <location>
        <begin position="867"/>
        <end position="879"/>
    </location>
</feature>
<dbReference type="EMBL" id="GDHF01022025">
    <property type="protein sequence ID" value="JAI30289.1"/>
    <property type="molecule type" value="Transcribed_RNA"/>
</dbReference>
<evidence type="ECO:0000313" key="11">
    <source>
        <dbReference type="EMBL" id="JAI30289.1"/>
    </source>
</evidence>
<dbReference type="Pfam" id="PF23320">
    <property type="entry name" value="Zn_SUZ12"/>
    <property type="match status" value="1"/>
</dbReference>
<keyword evidence="4" id="KW-0862">Zinc</keyword>
<dbReference type="AlphaFoldDB" id="A0A0K8UUC1"/>
<dbReference type="Pfam" id="PF09733">
    <property type="entry name" value="VEFS-Box"/>
    <property type="match status" value="1"/>
</dbReference>
<feature type="compositionally biased region" description="Basic and acidic residues" evidence="8">
    <location>
        <begin position="843"/>
        <end position="861"/>
    </location>
</feature>
<keyword evidence="6" id="KW-0805">Transcription regulation</keyword>
<evidence type="ECO:0000256" key="1">
    <source>
        <dbReference type="ARBA" id="ARBA00007416"/>
    </source>
</evidence>
<evidence type="ECO:0000256" key="2">
    <source>
        <dbReference type="ARBA" id="ARBA00022723"/>
    </source>
</evidence>
<feature type="region of interest" description="Disordered" evidence="8">
    <location>
        <begin position="967"/>
        <end position="991"/>
    </location>
</feature>
<evidence type="ECO:0000256" key="6">
    <source>
        <dbReference type="ARBA" id="ARBA00023015"/>
    </source>
</evidence>
<evidence type="ECO:0000259" key="10">
    <source>
        <dbReference type="Pfam" id="PF23320"/>
    </source>
</evidence>
<evidence type="ECO:0000256" key="5">
    <source>
        <dbReference type="ARBA" id="ARBA00022853"/>
    </source>
</evidence>
<feature type="region of interest" description="Disordered" evidence="8">
    <location>
        <begin position="705"/>
        <end position="758"/>
    </location>
</feature>